<name>A0A0B1RW58_OESDE</name>
<organism evidence="2 3">
    <name type="scientific">Oesophagostomum dentatum</name>
    <name type="common">Nodular worm</name>
    <dbReference type="NCBI Taxonomy" id="61180"/>
    <lineage>
        <taxon>Eukaryota</taxon>
        <taxon>Metazoa</taxon>
        <taxon>Ecdysozoa</taxon>
        <taxon>Nematoda</taxon>
        <taxon>Chromadorea</taxon>
        <taxon>Rhabditida</taxon>
        <taxon>Rhabditina</taxon>
        <taxon>Rhabditomorpha</taxon>
        <taxon>Strongyloidea</taxon>
        <taxon>Strongylidae</taxon>
        <taxon>Oesophagostomum</taxon>
    </lineage>
</organism>
<keyword evidence="3" id="KW-1185">Reference proteome</keyword>
<dbReference type="AlphaFoldDB" id="A0A0B1RW58"/>
<accession>A0A0B1RW58</accession>
<reference evidence="2 3" key="1">
    <citation type="submission" date="2014-03" db="EMBL/GenBank/DDBJ databases">
        <title>Draft genome of the hookworm Oesophagostomum dentatum.</title>
        <authorList>
            <person name="Mitreva M."/>
        </authorList>
    </citation>
    <scope>NUCLEOTIDE SEQUENCE [LARGE SCALE GENOMIC DNA]</scope>
    <source>
        <strain evidence="2 3">OD-Hann</strain>
    </source>
</reference>
<dbReference type="Proteomes" id="UP000053660">
    <property type="component" value="Unassembled WGS sequence"/>
</dbReference>
<dbReference type="OrthoDB" id="19606at2759"/>
<feature type="non-terminal residue" evidence="2">
    <location>
        <position position="95"/>
    </location>
</feature>
<evidence type="ECO:0000313" key="3">
    <source>
        <dbReference type="Proteomes" id="UP000053660"/>
    </source>
</evidence>
<feature type="compositionally biased region" description="Basic and acidic residues" evidence="1">
    <location>
        <begin position="9"/>
        <end position="26"/>
    </location>
</feature>
<feature type="region of interest" description="Disordered" evidence="1">
    <location>
        <begin position="1"/>
        <end position="26"/>
    </location>
</feature>
<evidence type="ECO:0000256" key="1">
    <source>
        <dbReference type="SAM" id="MobiDB-lite"/>
    </source>
</evidence>
<evidence type="ECO:0000313" key="2">
    <source>
        <dbReference type="EMBL" id="KHJ75876.1"/>
    </source>
</evidence>
<evidence type="ECO:0008006" key="4">
    <source>
        <dbReference type="Google" id="ProtNLM"/>
    </source>
</evidence>
<gene>
    <name evidence="2" type="ORF">OESDEN_24507</name>
</gene>
<dbReference type="EMBL" id="KN612315">
    <property type="protein sequence ID" value="KHJ75876.1"/>
    <property type="molecule type" value="Genomic_DNA"/>
</dbReference>
<proteinExistence type="predicted"/>
<sequence>MLMTLRKRSASEHANEFVDDKEWSDKPNSRDCDEFLEGYGGEIKLDGHLHLINTYVDCIWIVGRFPHMARTFDRIYLKVWTTCRGVPHERRGTSV</sequence>
<protein>
    <recommendedName>
        <fullName evidence="4">CUB domain-containing protein</fullName>
    </recommendedName>
</protein>